<dbReference type="Pfam" id="PF13920">
    <property type="entry name" value="zf-C3HC4_3"/>
    <property type="match status" value="1"/>
</dbReference>
<keyword evidence="12" id="KW-1185">Reference proteome</keyword>
<dbReference type="GO" id="GO:0061630">
    <property type="term" value="F:ubiquitin protein ligase activity"/>
    <property type="evidence" value="ECO:0007669"/>
    <property type="project" value="TreeGrafter"/>
</dbReference>
<keyword evidence="4" id="KW-0378">Hydrolase</keyword>
<dbReference type="PROSITE" id="PS00518">
    <property type="entry name" value="ZF_RING_1"/>
    <property type="match status" value="1"/>
</dbReference>
<feature type="region of interest" description="Disordered" evidence="8">
    <location>
        <begin position="59"/>
        <end position="91"/>
    </location>
</feature>
<feature type="domain" description="RING-type" evidence="9">
    <location>
        <begin position="1305"/>
        <end position="1345"/>
    </location>
</feature>
<keyword evidence="2" id="KW-0547">Nucleotide-binding</keyword>
<dbReference type="EMBL" id="JACAZH010000004">
    <property type="protein sequence ID" value="KAF7370797.1"/>
    <property type="molecule type" value="Genomic_DNA"/>
</dbReference>
<dbReference type="SMART" id="SM00184">
    <property type="entry name" value="RING"/>
    <property type="match status" value="1"/>
</dbReference>
<gene>
    <name evidence="11" type="ORF">MSAN_00713200</name>
</gene>
<dbReference type="InterPro" id="IPR027417">
    <property type="entry name" value="P-loop_NTPase"/>
</dbReference>
<keyword evidence="3 7" id="KW-0863">Zinc-finger</keyword>
<dbReference type="InterPro" id="IPR049730">
    <property type="entry name" value="SNF2/RAD54-like_C"/>
</dbReference>
<dbReference type="InterPro" id="IPR001841">
    <property type="entry name" value="Znf_RING"/>
</dbReference>
<dbReference type="GO" id="GO:0005634">
    <property type="term" value="C:nucleus"/>
    <property type="evidence" value="ECO:0007669"/>
    <property type="project" value="TreeGrafter"/>
</dbReference>
<comment type="caution">
    <text evidence="11">The sequence shown here is derived from an EMBL/GenBank/DDBJ whole genome shotgun (WGS) entry which is preliminary data.</text>
</comment>
<dbReference type="SUPFAM" id="SSF57850">
    <property type="entry name" value="RING/U-box"/>
    <property type="match status" value="1"/>
</dbReference>
<dbReference type="GO" id="GO:0006974">
    <property type="term" value="P:DNA damage response"/>
    <property type="evidence" value="ECO:0007669"/>
    <property type="project" value="TreeGrafter"/>
</dbReference>
<evidence type="ECO:0000256" key="1">
    <source>
        <dbReference type="ARBA" id="ARBA00022723"/>
    </source>
</evidence>
<feature type="compositionally biased region" description="Acidic residues" evidence="8">
    <location>
        <begin position="915"/>
        <end position="924"/>
    </location>
</feature>
<dbReference type="PROSITE" id="PS50089">
    <property type="entry name" value="ZF_RING_2"/>
    <property type="match status" value="1"/>
</dbReference>
<evidence type="ECO:0000256" key="5">
    <source>
        <dbReference type="ARBA" id="ARBA00022833"/>
    </source>
</evidence>
<dbReference type="InterPro" id="IPR013083">
    <property type="entry name" value="Znf_RING/FYVE/PHD"/>
</dbReference>
<evidence type="ECO:0000313" key="12">
    <source>
        <dbReference type="Proteomes" id="UP000623467"/>
    </source>
</evidence>
<dbReference type="GO" id="GO:0000209">
    <property type="term" value="P:protein polyubiquitination"/>
    <property type="evidence" value="ECO:0007669"/>
    <property type="project" value="TreeGrafter"/>
</dbReference>
<evidence type="ECO:0000256" key="3">
    <source>
        <dbReference type="ARBA" id="ARBA00022771"/>
    </source>
</evidence>
<evidence type="ECO:0000256" key="6">
    <source>
        <dbReference type="ARBA" id="ARBA00022840"/>
    </source>
</evidence>
<evidence type="ECO:0000256" key="4">
    <source>
        <dbReference type="ARBA" id="ARBA00022801"/>
    </source>
</evidence>
<dbReference type="CDD" id="cd16449">
    <property type="entry name" value="RING-HC"/>
    <property type="match status" value="1"/>
</dbReference>
<organism evidence="11 12">
    <name type="scientific">Mycena sanguinolenta</name>
    <dbReference type="NCBI Taxonomy" id="230812"/>
    <lineage>
        <taxon>Eukaryota</taxon>
        <taxon>Fungi</taxon>
        <taxon>Dikarya</taxon>
        <taxon>Basidiomycota</taxon>
        <taxon>Agaricomycotina</taxon>
        <taxon>Agaricomycetes</taxon>
        <taxon>Agaricomycetidae</taxon>
        <taxon>Agaricales</taxon>
        <taxon>Marasmiineae</taxon>
        <taxon>Mycenaceae</taxon>
        <taxon>Mycena</taxon>
    </lineage>
</organism>
<reference evidence="11" key="1">
    <citation type="submission" date="2020-05" db="EMBL/GenBank/DDBJ databases">
        <title>Mycena genomes resolve the evolution of fungal bioluminescence.</title>
        <authorList>
            <person name="Tsai I.J."/>
        </authorList>
    </citation>
    <scope>NUCLEOTIDE SEQUENCE</scope>
    <source>
        <strain evidence="11">160909Yilan</strain>
    </source>
</reference>
<feature type="region of interest" description="Disordered" evidence="8">
    <location>
        <begin position="520"/>
        <end position="562"/>
    </location>
</feature>
<dbReference type="GO" id="GO:0008270">
    <property type="term" value="F:zinc ion binding"/>
    <property type="evidence" value="ECO:0007669"/>
    <property type="project" value="UniProtKB-KW"/>
</dbReference>
<keyword evidence="11" id="KW-0347">Helicase</keyword>
<dbReference type="Pfam" id="PF26021">
    <property type="entry name" value="Ferritin_C144_05"/>
    <property type="match status" value="1"/>
</dbReference>
<feature type="compositionally biased region" description="Basic residues" evidence="8">
    <location>
        <begin position="520"/>
        <end position="546"/>
    </location>
</feature>
<dbReference type="CDD" id="cd18793">
    <property type="entry name" value="SF2_C_SNF"/>
    <property type="match status" value="1"/>
</dbReference>
<dbReference type="InterPro" id="IPR017907">
    <property type="entry name" value="Znf_RING_CS"/>
</dbReference>
<dbReference type="InterPro" id="IPR059033">
    <property type="entry name" value="C144_05_dom"/>
</dbReference>
<feature type="compositionally biased region" description="Acidic residues" evidence="8">
    <location>
        <begin position="551"/>
        <end position="562"/>
    </location>
</feature>
<dbReference type="Proteomes" id="UP000623467">
    <property type="component" value="Unassembled WGS sequence"/>
</dbReference>
<dbReference type="OrthoDB" id="5330228at2759"/>
<keyword evidence="1" id="KW-0479">Metal-binding</keyword>
<dbReference type="Gene3D" id="3.30.40.10">
    <property type="entry name" value="Zinc/RING finger domain, C3HC4 (zinc finger)"/>
    <property type="match status" value="1"/>
</dbReference>
<evidence type="ECO:0000256" key="7">
    <source>
        <dbReference type="PROSITE-ProRule" id="PRU00175"/>
    </source>
</evidence>
<dbReference type="SUPFAM" id="SSF52540">
    <property type="entry name" value="P-loop containing nucleoside triphosphate hydrolases"/>
    <property type="match status" value="2"/>
</dbReference>
<dbReference type="GO" id="GO:0005524">
    <property type="term" value="F:ATP binding"/>
    <property type="evidence" value="ECO:0007669"/>
    <property type="project" value="InterPro"/>
</dbReference>
<dbReference type="InterPro" id="IPR000330">
    <property type="entry name" value="SNF2_N"/>
</dbReference>
<dbReference type="SMART" id="SM00487">
    <property type="entry name" value="DEXDc"/>
    <property type="match status" value="1"/>
</dbReference>
<dbReference type="Gene3D" id="3.40.50.300">
    <property type="entry name" value="P-loop containing nucleotide triphosphate hydrolases"/>
    <property type="match status" value="1"/>
</dbReference>
<dbReference type="GO" id="GO:0004386">
    <property type="term" value="F:helicase activity"/>
    <property type="evidence" value="ECO:0007669"/>
    <property type="project" value="UniProtKB-KW"/>
</dbReference>
<evidence type="ECO:0000256" key="2">
    <source>
        <dbReference type="ARBA" id="ARBA00022741"/>
    </source>
</evidence>
<dbReference type="Gene3D" id="3.40.50.10810">
    <property type="entry name" value="Tandem AAA-ATPase domain"/>
    <property type="match status" value="2"/>
</dbReference>
<evidence type="ECO:0000313" key="11">
    <source>
        <dbReference type="EMBL" id="KAF7370797.1"/>
    </source>
</evidence>
<sequence length="1631" mass="182795">MRETTSRHNEPLRALPIHYFPRGNWGGLAIPDYRPTLNISQLVELLQIPISNAFDAFEPKGKGKKRAATPSTAETQKRAKTSATRGGNGNDKVKKAAWAAMEYPQLDVTRNRGVAPIESIPVFSHAFEIHYSTSVQPGQHFATADSHKDWVVEEQNLEETLALLCDLEGPREFDLGAVDITQYLDRVVIVSDVLQKRNSDDDAQWLLLVPALLDEVDFEALDINPENRHLPNHDILIACRDLRRAGRVDMHGHLTLVLEEESADRLPFFLRVQLTVSLTPSIYEPITTKKVKSATENAQRRLLQFLYPDPALLPNSDTITNIPFFYSVLGPAPHIANATIDHAMQPEALLPTLLPFQRRSVAWLLDREGKTVTLDGQVVEKPADSEHFSFWKRIEERNNVFFIHRVTGDVAATRPDEPPALGAILAEEPGLGKTLEIISLLLLNPASPDRHPGIKRWDPATDVEVKAVKTTLIVTPPALATQWIDELKLHAPSLKVLVYEGWTKVKVPITASDIEKERAKRLRAASKGKGKGKAKSKTKKNGKGKKKQTEDSDEEEITDEANEDTGEIVDWCSYVQGFDVVITTYQTLKTDFNVARAIPKRPRREDVVYTTVERPRSPLILVEWNRVVMDEVQMVGGGNVEDMVSLIPRLASFAVSGTPARTQISDLMHVLRFLRVDDIVGTHPRHWARLAVPGYADHFAAFFQSIAVRTTKASVTNELAIPQQTRYLVSIEMGRVERHVYDQNFESILLDLGLDARGVDVRGENKEPDGALLRSSLRKLRAICTHPQIGQTGNKLFKPGALKTMEEVLQAMCDENYASILDDFKNKIQGLIRMAQLQQHVPDKNRYQRCLETLLLAEKEATQLINEIESAIATHEATRSKEMETDQMETESSASPDAKGKGKERERSLSPLSDIESDENDDDGAQTSALKEYRRKRGALKQRLREAKLVMHRVKFLQGDAYHMLGASQSAAEDAAYAEAEKIRRTILKTSETEAVEAMNLLTRDVTSNGLTGEEIKIDAPFLNYPLAKLAKAAKTDKEAENVAESMAYQAEANEIIVNVLNQQATLLWEWRGQLIALLTQQLTPGQEADGEEYQRTLDAQGEAEIYLINYTALLADRREALFKRTYFIGCSRRALDTPPLERSDHLELQPEHQVLHLELSAKRKGLVAELQGRAIKSVVVDMAAKVAKMHKDDEHRTMLKEAGADLRLLITEQGPLLEKLDADLALHRKAFNSRIQYFRQLQEISDAVADVEFENTAEQALAECVTAQRDLGVKINTNRARQRYLDHLSKNKLSGEQDEDEETCILCKCDFIRGFITQCAHVFCEDCMKAWVAKKQGNTCPVCRVAIDPTKLERFAVAEQPAPPAPQGEADSVPKSRREIVYNMIDPAIFSKIQAMPSFGDYGNKIQTLVRHLSYLREVDPDSKSIVFSAWADSLFSENPTLDLFPPLIPFGMPAVKHFASSEDINVLLLHGERENAGLNITCASRVFLLESVVHHGFEIQAIARIDRMGQKKPTEVYCYYAEDTIEKNILDLAARQGTSLYTKNNAVGSILNATSLAGDGEKKVDSPVKKMQKKGDFIFKIEDMLQILFPHLFEDIEYLIPAEDRDVVMEDARPTTPVNAVAGPSRLSR</sequence>
<dbReference type="InterPro" id="IPR052583">
    <property type="entry name" value="ATP-helicase/E3_Ub-Ligase"/>
</dbReference>
<feature type="region of interest" description="Disordered" evidence="8">
    <location>
        <begin position="875"/>
        <end position="933"/>
    </location>
</feature>
<feature type="compositionally biased region" description="Basic and acidic residues" evidence="8">
    <location>
        <begin position="898"/>
        <end position="908"/>
    </location>
</feature>
<keyword evidence="5" id="KW-0862">Zinc</keyword>
<proteinExistence type="predicted"/>
<evidence type="ECO:0000259" key="9">
    <source>
        <dbReference type="PROSITE" id="PS50089"/>
    </source>
</evidence>
<feature type="domain" description="Helicase ATP-binding" evidence="10">
    <location>
        <begin position="414"/>
        <end position="677"/>
    </location>
</feature>
<evidence type="ECO:0000256" key="8">
    <source>
        <dbReference type="SAM" id="MobiDB-lite"/>
    </source>
</evidence>
<dbReference type="PANTHER" id="PTHR45865:SF1">
    <property type="entry name" value="E3 UBIQUITIN-PROTEIN LIGASE SHPRH"/>
    <property type="match status" value="1"/>
</dbReference>
<dbReference type="Pfam" id="PF00176">
    <property type="entry name" value="SNF2-rel_dom"/>
    <property type="match status" value="1"/>
</dbReference>
<accession>A0A8H7DF66</accession>
<dbReference type="PANTHER" id="PTHR45865">
    <property type="entry name" value="E3 UBIQUITIN-PROTEIN LIGASE SHPRH FAMILY MEMBER"/>
    <property type="match status" value="1"/>
</dbReference>
<protein>
    <submittedName>
        <fullName evidence="11">SNF2 family helicase</fullName>
    </submittedName>
</protein>
<dbReference type="InterPro" id="IPR038718">
    <property type="entry name" value="SNF2-like_sf"/>
</dbReference>
<evidence type="ECO:0000259" key="10">
    <source>
        <dbReference type="PROSITE" id="PS51192"/>
    </source>
</evidence>
<dbReference type="InterPro" id="IPR014001">
    <property type="entry name" value="Helicase_ATP-bd"/>
</dbReference>
<name>A0A8H7DF66_9AGAR</name>
<dbReference type="PROSITE" id="PS51192">
    <property type="entry name" value="HELICASE_ATP_BIND_1"/>
    <property type="match status" value="1"/>
</dbReference>
<keyword evidence="6" id="KW-0067">ATP-binding</keyword>
<dbReference type="GO" id="GO:0016787">
    <property type="term" value="F:hydrolase activity"/>
    <property type="evidence" value="ECO:0007669"/>
    <property type="project" value="UniProtKB-KW"/>
</dbReference>